<keyword evidence="4 7" id="KW-1133">Transmembrane helix</keyword>
<feature type="transmembrane region" description="Helical" evidence="7">
    <location>
        <begin position="301"/>
        <end position="320"/>
    </location>
</feature>
<feature type="transmembrane region" description="Helical" evidence="7">
    <location>
        <begin position="95"/>
        <end position="116"/>
    </location>
</feature>
<dbReference type="InterPro" id="IPR041056">
    <property type="entry name" value="DUF5585"/>
</dbReference>
<feature type="region of interest" description="Disordered" evidence="6">
    <location>
        <begin position="185"/>
        <end position="292"/>
    </location>
</feature>
<gene>
    <name evidence="8" type="ORF">COCON_G00218280</name>
</gene>
<feature type="transmembrane region" description="Helical" evidence="7">
    <location>
        <begin position="20"/>
        <end position="42"/>
    </location>
</feature>
<dbReference type="AlphaFoldDB" id="A0A9Q1HPH0"/>
<keyword evidence="3 7" id="KW-0812">Transmembrane</keyword>
<keyword evidence="5 7" id="KW-0472">Membrane</keyword>
<feature type="compositionally biased region" description="Polar residues" evidence="6">
    <location>
        <begin position="235"/>
        <end position="248"/>
    </location>
</feature>
<dbReference type="InterPro" id="IPR007593">
    <property type="entry name" value="CD225/Dispanin_fam"/>
</dbReference>
<evidence type="ECO:0000256" key="7">
    <source>
        <dbReference type="SAM" id="Phobius"/>
    </source>
</evidence>
<dbReference type="OrthoDB" id="10071013at2759"/>
<comment type="caution">
    <text evidence="8">The sequence shown here is derived from an EMBL/GenBank/DDBJ whole genome shotgun (WGS) entry which is preliminary data.</text>
</comment>
<evidence type="ECO:0000256" key="2">
    <source>
        <dbReference type="ARBA" id="ARBA00006843"/>
    </source>
</evidence>
<dbReference type="Proteomes" id="UP001152803">
    <property type="component" value="Unassembled WGS sequence"/>
</dbReference>
<feature type="compositionally biased region" description="Low complexity" evidence="6">
    <location>
        <begin position="249"/>
        <end position="269"/>
    </location>
</feature>
<dbReference type="Pfam" id="PF17823">
    <property type="entry name" value="DUF5585"/>
    <property type="match status" value="1"/>
</dbReference>
<comment type="subcellular location">
    <subcellularLocation>
        <location evidence="1">Membrane</location>
    </subcellularLocation>
</comment>
<dbReference type="Pfam" id="PF04505">
    <property type="entry name" value="CD225"/>
    <property type="match status" value="1"/>
</dbReference>
<evidence type="ECO:0000256" key="5">
    <source>
        <dbReference type="ARBA" id="ARBA00023136"/>
    </source>
</evidence>
<dbReference type="PANTHER" id="PTHR13999">
    <property type="entry name" value="INTERFERON INDUCIBLE TRANSMEMBRANE PROTEIN"/>
    <property type="match status" value="1"/>
</dbReference>
<dbReference type="GO" id="GO:0005886">
    <property type="term" value="C:plasma membrane"/>
    <property type="evidence" value="ECO:0007669"/>
    <property type="project" value="TreeGrafter"/>
</dbReference>
<evidence type="ECO:0000313" key="8">
    <source>
        <dbReference type="EMBL" id="KAJ8252516.1"/>
    </source>
</evidence>
<evidence type="ECO:0000256" key="1">
    <source>
        <dbReference type="ARBA" id="ARBA00004370"/>
    </source>
</evidence>
<keyword evidence="9" id="KW-1185">Reference proteome</keyword>
<proteinExistence type="inferred from homology"/>
<evidence type="ECO:0000256" key="3">
    <source>
        <dbReference type="ARBA" id="ARBA00022692"/>
    </source>
</evidence>
<sequence length="348" mass="37560">MTNNAARFASIPPPRDHVLWSLFNFVYMNVCCLGFGALYFSIKARDRKVVGDIEGARGYGSKARCFNIVALFLSLLFFIIIIILCVFISEGGAVAMALPLILALSPVLALLIAPGYSQQMEQRGRPTLLQDLTLPTQTHCDTECRANPACTRYLFEKLNSKCYLFRCPDVPACQHISLEDLLSDRKMNGQSTSGPESRAGSMSHHIDSRFPAHNPGQASWASGHGAAQPRPPAVSAQNHSSTHGTQTEASAPSSGQASSAPVAQPAAASTRRAGEGKAAEAPTDSTVGGLLSRNPSDTNTLLAVLLFGLLFFIISILLFLRKACDSYRKKGYTQMDYLINGIYSDPTL</sequence>
<name>A0A9Q1HPH0_CONCO</name>
<dbReference type="EMBL" id="JAFJMO010000017">
    <property type="protein sequence ID" value="KAJ8252516.1"/>
    <property type="molecule type" value="Genomic_DNA"/>
</dbReference>
<feature type="transmembrane region" description="Helical" evidence="7">
    <location>
        <begin position="63"/>
        <end position="89"/>
    </location>
</feature>
<accession>A0A9Q1HPH0</accession>
<organism evidence="8 9">
    <name type="scientific">Conger conger</name>
    <name type="common">Conger eel</name>
    <name type="synonym">Muraena conger</name>
    <dbReference type="NCBI Taxonomy" id="82655"/>
    <lineage>
        <taxon>Eukaryota</taxon>
        <taxon>Metazoa</taxon>
        <taxon>Chordata</taxon>
        <taxon>Craniata</taxon>
        <taxon>Vertebrata</taxon>
        <taxon>Euteleostomi</taxon>
        <taxon>Actinopterygii</taxon>
        <taxon>Neopterygii</taxon>
        <taxon>Teleostei</taxon>
        <taxon>Anguilliformes</taxon>
        <taxon>Congridae</taxon>
        <taxon>Conger</taxon>
    </lineage>
</organism>
<reference evidence="8" key="1">
    <citation type="journal article" date="2023" name="Science">
        <title>Genome structures resolve the early diversification of teleost fishes.</title>
        <authorList>
            <person name="Parey E."/>
            <person name="Louis A."/>
            <person name="Montfort J."/>
            <person name="Bouchez O."/>
            <person name="Roques C."/>
            <person name="Iampietro C."/>
            <person name="Lluch J."/>
            <person name="Castinel A."/>
            <person name="Donnadieu C."/>
            <person name="Desvignes T."/>
            <person name="Floi Bucao C."/>
            <person name="Jouanno E."/>
            <person name="Wen M."/>
            <person name="Mejri S."/>
            <person name="Dirks R."/>
            <person name="Jansen H."/>
            <person name="Henkel C."/>
            <person name="Chen W.J."/>
            <person name="Zahm M."/>
            <person name="Cabau C."/>
            <person name="Klopp C."/>
            <person name="Thompson A.W."/>
            <person name="Robinson-Rechavi M."/>
            <person name="Braasch I."/>
            <person name="Lecointre G."/>
            <person name="Bobe J."/>
            <person name="Postlethwait J.H."/>
            <person name="Berthelot C."/>
            <person name="Roest Crollius H."/>
            <person name="Guiguen Y."/>
        </authorList>
    </citation>
    <scope>NUCLEOTIDE SEQUENCE</scope>
    <source>
        <strain evidence="8">Concon-B</strain>
    </source>
</reference>
<dbReference type="InterPro" id="IPR051517">
    <property type="entry name" value="IFITM_antiviral_protein"/>
</dbReference>
<protein>
    <submittedName>
        <fullName evidence="8">Uncharacterized protein</fullName>
    </submittedName>
</protein>
<comment type="similarity">
    <text evidence="2">Belongs to the CD225/Dispanin family.</text>
</comment>
<evidence type="ECO:0000313" key="9">
    <source>
        <dbReference type="Proteomes" id="UP001152803"/>
    </source>
</evidence>
<evidence type="ECO:0000256" key="4">
    <source>
        <dbReference type="ARBA" id="ARBA00022989"/>
    </source>
</evidence>
<evidence type="ECO:0000256" key="6">
    <source>
        <dbReference type="SAM" id="MobiDB-lite"/>
    </source>
</evidence>